<name>A0ACB9J1N5_9ASTR</name>
<protein>
    <submittedName>
        <fullName evidence="1">Uncharacterized protein</fullName>
    </submittedName>
</protein>
<gene>
    <name evidence="1" type="ORF">L1987_19142</name>
</gene>
<keyword evidence="2" id="KW-1185">Reference proteome</keyword>
<dbReference type="Proteomes" id="UP001056120">
    <property type="component" value="Linkage Group LG06"/>
</dbReference>
<proteinExistence type="predicted"/>
<reference evidence="1 2" key="2">
    <citation type="journal article" date="2022" name="Mol. Ecol. Resour.">
        <title>The genomes of chicory, endive, great burdock and yacon provide insights into Asteraceae paleo-polyploidization history and plant inulin production.</title>
        <authorList>
            <person name="Fan W."/>
            <person name="Wang S."/>
            <person name="Wang H."/>
            <person name="Wang A."/>
            <person name="Jiang F."/>
            <person name="Liu H."/>
            <person name="Zhao H."/>
            <person name="Xu D."/>
            <person name="Zhang Y."/>
        </authorList>
    </citation>
    <scope>NUCLEOTIDE SEQUENCE [LARGE SCALE GENOMIC DNA]</scope>
    <source>
        <strain evidence="2">cv. Yunnan</strain>
        <tissue evidence="1">Leaves</tissue>
    </source>
</reference>
<sequence length="749" mass="86359">MQEELLKFKKLNVWHLLDLPEGKYPIGKKWVFRNKKDDRGIVVRNKACLVVHGFYQEDGLDYDDVFAPVARIEAIRIFLDYASYKKFTVYQMDVKTTFLYGEVKEEVYVNQPPGFEDPAHPFQVYKLDKALYGLHQAARAWYETLSIHLTSNGFVRGTIDKTLFLKKYDADLLIVQVYVDDIIYGSTNEALYKEFEQIMKLKFECKKQTNVSTSTAEAEYTAASSCCSQVIWIQHQMLDFVVNFLETPIYCDIEAVLGIEKNPIQHSKTKHIAIIIHTAISTQVRVFEKHVREFWENVEYKNVNKEIRIESSVGGNTLKVTEQVIREVLNFRDAADFPYKINHIAISGIILSMGYERTFLRRQVTKTMFAKQWKYLVHVLIHCMSPRTSAFDQIREALVCLATHRRFNFLRMIFEAMISNFVGPRQNYKFLMYPRFVQMIINTLLPNLENDGVELPLDSMKEAIFSSMNNMRKTRKFSDFTNEDEINDLMAEDIEDGVDSDNDKTDQVQNNDQGNDNDQGHGGENRVPEVNEEVTEPLLSHTEEFIAEADDVLSVNTEMLEINDQQLIATATTSSKKRKELEQTKTVPSRPPPSKGIVFTDPELQKKKKTTTRLDKGKGKAKEVQEKHKSKRSRHYELVDEEFPNYATTETADVVSQLKIQISNLQSREATNSREIRELKIETLTGVQIGTNLAKNVEKIHSPAATEPIPSMSEQVQTPVFEATMYEDVRPLSRVTSLVGFTHKHSHKY</sequence>
<evidence type="ECO:0000313" key="2">
    <source>
        <dbReference type="Proteomes" id="UP001056120"/>
    </source>
</evidence>
<evidence type="ECO:0000313" key="1">
    <source>
        <dbReference type="EMBL" id="KAI3814388.1"/>
    </source>
</evidence>
<reference evidence="2" key="1">
    <citation type="journal article" date="2022" name="Mol. Ecol. Resour.">
        <title>The genomes of chicory, endive, great burdock and yacon provide insights into Asteraceae palaeo-polyploidization history and plant inulin production.</title>
        <authorList>
            <person name="Fan W."/>
            <person name="Wang S."/>
            <person name="Wang H."/>
            <person name="Wang A."/>
            <person name="Jiang F."/>
            <person name="Liu H."/>
            <person name="Zhao H."/>
            <person name="Xu D."/>
            <person name="Zhang Y."/>
        </authorList>
    </citation>
    <scope>NUCLEOTIDE SEQUENCE [LARGE SCALE GENOMIC DNA]</scope>
    <source>
        <strain evidence="2">cv. Yunnan</strain>
    </source>
</reference>
<accession>A0ACB9J1N5</accession>
<dbReference type="EMBL" id="CM042023">
    <property type="protein sequence ID" value="KAI3814388.1"/>
    <property type="molecule type" value="Genomic_DNA"/>
</dbReference>
<comment type="caution">
    <text evidence="1">The sequence shown here is derived from an EMBL/GenBank/DDBJ whole genome shotgun (WGS) entry which is preliminary data.</text>
</comment>
<organism evidence="1 2">
    <name type="scientific">Smallanthus sonchifolius</name>
    <dbReference type="NCBI Taxonomy" id="185202"/>
    <lineage>
        <taxon>Eukaryota</taxon>
        <taxon>Viridiplantae</taxon>
        <taxon>Streptophyta</taxon>
        <taxon>Embryophyta</taxon>
        <taxon>Tracheophyta</taxon>
        <taxon>Spermatophyta</taxon>
        <taxon>Magnoliopsida</taxon>
        <taxon>eudicotyledons</taxon>
        <taxon>Gunneridae</taxon>
        <taxon>Pentapetalae</taxon>
        <taxon>asterids</taxon>
        <taxon>campanulids</taxon>
        <taxon>Asterales</taxon>
        <taxon>Asteraceae</taxon>
        <taxon>Asteroideae</taxon>
        <taxon>Heliantheae alliance</taxon>
        <taxon>Millerieae</taxon>
        <taxon>Smallanthus</taxon>
    </lineage>
</organism>